<evidence type="ECO:0000313" key="2">
    <source>
        <dbReference type="EMBL" id="CAE1325613.1"/>
    </source>
</evidence>
<gene>
    <name evidence="2" type="ORF">SPHA_75256</name>
</gene>
<name>A0A812EH28_ACAPH</name>
<dbReference type="EMBL" id="CAHIKZ030005454">
    <property type="protein sequence ID" value="CAE1325613.1"/>
    <property type="molecule type" value="Genomic_DNA"/>
</dbReference>
<keyword evidence="1" id="KW-1133">Transmembrane helix</keyword>
<keyword evidence="1" id="KW-0472">Membrane</keyword>
<keyword evidence="1" id="KW-0812">Transmembrane</keyword>
<reference evidence="2" key="1">
    <citation type="submission" date="2021-01" db="EMBL/GenBank/DDBJ databases">
        <authorList>
            <person name="Li R."/>
            <person name="Bekaert M."/>
        </authorList>
    </citation>
    <scope>NUCLEOTIDE SEQUENCE</scope>
    <source>
        <strain evidence="2">Farmed</strain>
    </source>
</reference>
<accession>A0A812EH28</accession>
<organism evidence="2 3">
    <name type="scientific">Acanthosepion pharaonis</name>
    <name type="common">Pharaoh cuttlefish</name>
    <name type="synonym">Sepia pharaonis</name>
    <dbReference type="NCBI Taxonomy" id="158019"/>
    <lineage>
        <taxon>Eukaryota</taxon>
        <taxon>Metazoa</taxon>
        <taxon>Spiralia</taxon>
        <taxon>Lophotrochozoa</taxon>
        <taxon>Mollusca</taxon>
        <taxon>Cephalopoda</taxon>
        <taxon>Coleoidea</taxon>
        <taxon>Decapodiformes</taxon>
        <taxon>Sepiida</taxon>
        <taxon>Sepiina</taxon>
        <taxon>Sepiidae</taxon>
        <taxon>Acanthosepion</taxon>
    </lineage>
</organism>
<evidence type="ECO:0000256" key="1">
    <source>
        <dbReference type="SAM" id="Phobius"/>
    </source>
</evidence>
<evidence type="ECO:0008006" key="4">
    <source>
        <dbReference type="Google" id="ProtNLM"/>
    </source>
</evidence>
<sequence length="367" mass="41420">MSCLVIDMSSKYDRRADIVESLRSGHKAKEIIEWFKYPKTMFYDFAKAYGASDDKDNLRPECKTHKKQSGATRTPEFVADVVKENPRKSMRKIAKEMSINRRTIGRIITEDLNYKSYVLKRRQLPTVPLVARLTVPNLSHCQTAIFSTILCVKFSRQSLGTPWQIWTLMPSPKPAPASCPARRKWWPPCVRQINPDFLRGNSAVTSSRLICHKPNQTKPNSVHIFLSVSLWSYLSLSLSLPLFISLSPVSLHISLPASVCSHHSPCLPPYLCLPPYISLPVSLRSPLSPSLSPSVHLSLPPCLPLSISPSLSPSVHLSLPVSLRPPLSPCLPPSTSLFVYIFLYLFISIYLYIIYSYLCINNIYVYS</sequence>
<keyword evidence="3" id="KW-1185">Reference proteome</keyword>
<evidence type="ECO:0000313" key="3">
    <source>
        <dbReference type="Proteomes" id="UP000597762"/>
    </source>
</evidence>
<protein>
    <recommendedName>
        <fullName evidence="4">Transposase</fullName>
    </recommendedName>
</protein>
<dbReference type="OrthoDB" id="7540217at2759"/>
<proteinExistence type="predicted"/>
<dbReference type="Proteomes" id="UP000597762">
    <property type="component" value="Unassembled WGS sequence"/>
</dbReference>
<dbReference type="AlphaFoldDB" id="A0A812EH28"/>
<feature type="transmembrane region" description="Helical" evidence="1">
    <location>
        <begin position="337"/>
        <end position="360"/>
    </location>
</feature>
<comment type="caution">
    <text evidence="2">The sequence shown here is derived from an EMBL/GenBank/DDBJ whole genome shotgun (WGS) entry which is preliminary data.</text>
</comment>